<dbReference type="OrthoDB" id="6057763at2"/>
<evidence type="ECO:0000313" key="4">
    <source>
        <dbReference type="Proteomes" id="UP000285232"/>
    </source>
</evidence>
<feature type="region of interest" description="Disordered" evidence="1">
    <location>
        <begin position="22"/>
        <end position="65"/>
    </location>
</feature>
<keyword evidence="4" id="KW-1185">Reference proteome</keyword>
<evidence type="ECO:0000256" key="1">
    <source>
        <dbReference type="SAM" id="MobiDB-lite"/>
    </source>
</evidence>
<feature type="signal peptide" evidence="2">
    <location>
        <begin position="1"/>
        <end position="17"/>
    </location>
</feature>
<accession>A0A419RSW5</accession>
<evidence type="ECO:0008006" key="5">
    <source>
        <dbReference type="Google" id="ProtNLM"/>
    </source>
</evidence>
<name>A0A419RSW5_9SPHN</name>
<feature type="compositionally biased region" description="Polar residues" evidence="1">
    <location>
        <begin position="50"/>
        <end position="59"/>
    </location>
</feature>
<comment type="caution">
    <text evidence="3">The sequence shown here is derived from an EMBL/GenBank/DDBJ whole genome shotgun (WGS) entry which is preliminary data.</text>
</comment>
<dbReference type="Proteomes" id="UP000285232">
    <property type="component" value="Unassembled WGS sequence"/>
</dbReference>
<protein>
    <recommendedName>
        <fullName evidence="5">Lipoprotein</fullName>
    </recommendedName>
</protein>
<sequence length="264" mass="28984">MGTIHASVLALSGLALAACSNEQSEPVRAAQQESGEVRSADDTGDAPQPEETSQTSEGTTPLLRVPTDFRGTWARSPGACAMRGHDRFTLTGQEIRFFESGGEIGDIRRDGNALAITYPHGRPDRSPTPQAVYLALEGDGAMRVRISENESVTYRRCPARTTATVPERFRGLYALDRQACEQDYTYARAFQNVTVEANRVRFFETGGPVTDLNIDGDSIAITLREMVGDDESERAIYLALEEDGSVRYRPSNDAEISPMVRCQR</sequence>
<dbReference type="AlphaFoldDB" id="A0A419RSW5"/>
<evidence type="ECO:0000313" key="3">
    <source>
        <dbReference type="EMBL" id="RJY08893.1"/>
    </source>
</evidence>
<dbReference type="EMBL" id="RAHX01000001">
    <property type="protein sequence ID" value="RJY08893.1"/>
    <property type="molecule type" value="Genomic_DNA"/>
</dbReference>
<gene>
    <name evidence="3" type="ORF">D6201_05540</name>
</gene>
<evidence type="ECO:0000256" key="2">
    <source>
        <dbReference type="SAM" id="SignalP"/>
    </source>
</evidence>
<dbReference type="RefSeq" id="WP_120047906.1">
    <property type="nucleotide sequence ID" value="NZ_RAHX01000001.1"/>
</dbReference>
<keyword evidence="2" id="KW-0732">Signal</keyword>
<organism evidence="3 4">
    <name type="scientific">Aurantiacibacter aquimixticola</name>
    <dbReference type="NCBI Taxonomy" id="1958945"/>
    <lineage>
        <taxon>Bacteria</taxon>
        <taxon>Pseudomonadati</taxon>
        <taxon>Pseudomonadota</taxon>
        <taxon>Alphaproteobacteria</taxon>
        <taxon>Sphingomonadales</taxon>
        <taxon>Erythrobacteraceae</taxon>
        <taxon>Aurantiacibacter</taxon>
    </lineage>
</organism>
<feature type="chain" id="PRO_5019221291" description="Lipoprotein" evidence="2">
    <location>
        <begin position="18"/>
        <end position="264"/>
    </location>
</feature>
<reference evidence="3 4" key="1">
    <citation type="journal article" date="2017" name="Int. J. Syst. Evol. Microbiol.">
        <title>Erythrobacter aquimixticola sp. nov., isolated from the junction between the ocean and a freshwater spring.</title>
        <authorList>
            <person name="Park S."/>
            <person name="Jung Y.T."/>
            <person name="Choi S.J."/>
            <person name="Yoon J.H."/>
        </authorList>
    </citation>
    <scope>NUCLEOTIDE SEQUENCE [LARGE SCALE GENOMIC DNA]</scope>
    <source>
        <strain evidence="3 4">JSSK-14</strain>
    </source>
</reference>
<proteinExistence type="predicted"/>